<feature type="domain" description="TipAS antibiotic-recognition" evidence="1">
    <location>
        <begin position="15"/>
        <end position="113"/>
    </location>
</feature>
<accession>A0A3E2BM00</accession>
<sequence length="120" mass="13665">MSEQEKAGWAEKFFSPEELAKFAEIGRRFSPEEMQAYQKKWTALLSEIRENLDLSPDSPEAGELLHRWQELLAEGFAGHEGLLARIGQAYRQGAIPQEYSLIGPEVWAFIKRVQEAANSK</sequence>
<evidence type="ECO:0000313" key="3">
    <source>
        <dbReference type="Proteomes" id="UP000257323"/>
    </source>
</evidence>
<dbReference type="InterPro" id="IPR012925">
    <property type="entry name" value="TipAS_dom"/>
</dbReference>
<organism evidence="2 3">
    <name type="scientific">Candidatus Saccharicenans subterraneus</name>
    <dbReference type="NCBI Taxonomy" id="2508984"/>
    <lineage>
        <taxon>Bacteria</taxon>
        <taxon>Candidatus Aminicenantota</taxon>
        <taxon>Candidatus Aminicenantia</taxon>
        <taxon>Candidatus Aminicenantales</taxon>
        <taxon>Candidatus Saccharicenantaceae</taxon>
        <taxon>Candidatus Saccharicenans</taxon>
    </lineage>
</organism>
<evidence type="ECO:0000313" key="2">
    <source>
        <dbReference type="EMBL" id="RFT15724.1"/>
    </source>
</evidence>
<gene>
    <name evidence="2" type="ORF">OP8BY_0099</name>
</gene>
<dbReference type="EMBL" id="QUAH01000007">
    <property type="protein sequence ID" value="RFT15724.1"/>
    <property type="molecule type" value="Genomic_DNA"/>
</dbReference>
<protein>
    <recommendedName>
        <fullName evidence="1">TipAS antibiotic-recognition domain-containing protein</fullName>
    </recommendedName>
</protein>
<proteinExistence type="predicted"/>
<dbReference type="Proteomes" id="UP000257323">
    <property type="component" value="Unassembled WGS sequence"/>
</dbReference>
<dbReference type="AlphaFoldDB" id="A0A3E2BM00"/>
<name>A0A3E2BM00_9BACT</name>
<reference evidence="2 3" key="1">
    <citation type="submission" date="2018-08" db="EMBL/GenBank/DDBJ databases">
        <title>Genome analysis of the thermophilic bacterium of the candidate phylum Aminicenantes from deep subsurface aquifer revealed its physiology and ecological role.</title>
        <authorList>
            <person name="Kadnikov V.V."/>
            <person name="Mardanov A.V."/>
            <person name="Beletsky A.V."/>
            <person name="Karnachuk O.V."/>
            <person name="Ravin N.V."/>
        </authorList>
    </citation>
    <scope>NUCLEOTIDE SEQUENCE [LARGE SCALE GENOMIC DNA]</scope>
    <source>
        <strain evidence="2">BY38</strain>
    </source>
</reference>
<dbReference type="Pfam" id="PF07739">
    <property type="entry name" value="TipAS"/>
    <property type="match status" value="1"/>
</dbReference>
<comment type="caution">
    <text evidence="2">The sequence shown here is derived from an EMBL/GenBank/DDBJ whole genome shotgun (WGS) entry which is preliminary data.</text>
</comment>
<evidence type="ECO:0000259" key="1">
    <source>
        <dbReference type="Pfam" id="PF07739"/>
    </source>
</evidence>